<evidence type="ECO:0000256" key="6">
    <source>
        <dbReference type="ARBA" id="ARBA00023136"/>
    </source>
</evidence>
<dbReference type="KEGG" id="ara:Arad_2624"/>
<dbReference type="AlphaFoldDB" id="B9JFT2"/>
<evidence type="ECO:0008006" key="13">
    <source>
        <dbReference type="Google" id="ProtNLM"/>
    </source>
</evidence>
<dbReference type="Pfam" id="PF04347">
    <property type="entry name" value="FliO"/>
    <property type="match status" value="1"/>
</dbReference>
<dbReference type="PANTHER" id="PTHR38766:SF1">
    <property type="entry name" value="FLAGELLAR PROTEIN FLIO"/>
    <property type="match status" value="1"/>
</dbReference>
<dbReference type="RefSeq" id="WP_012651597.1">
    <property type="nucleotide sequence ID" value="NC_011985.1"/>
</dbReference>
<keyword evidence="7" id="KW-0975">Bacterial flagellum</keyword>
<dbReference type="GO" id="GO:0009425">
    <property type="term" value="C:bacterial-type flagellum basal body"/>
    <property type="evidence" value="ECO:0007669"/>
    <property type="project" value="UniProtKB-SubCell"/>
</dbReference>
<dbReference type="Proteomes" id="UP000001600">
    <property type="component" value="Chromosome 1"/>
</dbReference>
<reference evidence="11 12" key="1">
    <citation type="journal article" date="2009" name="J. Bacteriol.">
        <title>Genome sequences of three Agrobacterium biovars help elucidate the evolution of multichromosome genomes in bacteria.</title>
        <authorList>
            <person name="Slater S.C."/>
            <person name="Goldman B.S."/>
            <person name="Goodner B."/>
            <person name="Setubal J.C."/>
            <person name="Farrand S.K."/>
            <person name="Nester E.W."/>
            <person name="Burr T.J."/>
            <person name="Banta L."/>
            <person name="Dickerman A.W."/>
            <person name="Paulsen I."/>
            <person name="Otten L."/>
            <person name="Suen G."/>
            <person name="Welch R."/>
            <person name="Almeida N.F."/>
            <person name="Arnold F."/>
            <person name="Burton O.T."/>
            <person name="Du Z."/>
            <person name="Ewing A."/>
            <person name="Godsy E."/>
            <person name="Heisel S."/>
            <person name="Houmiel K.L."/>
            <person name="Jhaveri J."/>
            <person name="Lu J."/>
            <person name="Miller N.M."/>
            <person name="Norton S."/>
            <person name="Chen Q."/>
            <person name="Phoolcharoen W."/>
            <person name="Ohlin V."/>
            <person name="Ondrusek D."/>
            <person name="Pride N."/>
            <person name="Stricklin S.L."/>
            <person name="Sun J."/>
            <person name="Wheeler C."/>
            <person name="Wilson L."/>
            <person name="Zhu H."/>
            <person name="Wood D.W."/>
        </authorList>
    </citation>
    <scope>NUCLEOTIDE SEQUENCE [LARGE SCALE GENOMIC DNA]</scope>
    <source>
        <strain evidence="12">K84 / ATCC BAA-868</strain>
    </source>
</reference>
<evidence type="ECO:0000256" key="3">
    <source>
        <dbReference type="ARBA" id="ARBA00022475"/>
    </source>
</evidence>
<evidence type="ECO:0000256" key="4">
    <source>
        <dbReference type="ARBA" id="ARBA00022692"/>
    </source>
</evidence>
<gene>
    <name evidence="11" type="ordered locus">Arad_2624</name>
</gene>
<dbReference type="GO" id="GO:0005886">
    <property type="term" value="C:plasma membrane"/>
    <property type="evidence" value="ECO:0007669"/>
    <property type="project" value="UniProtKB-SubCell"/>
</dbReference>
<evidence type="ECO:0000256" key="8">
    <source>
        <dbReference type="ARBA" id="ARBA00037937"/>
    </source>
</evidence>
<dbReference type="eggNOG" id="COG3115">
    <property type="taxonomic scope" value="Bacteria"/>
</dbReference>
<feature type="transmembrane region" description="Helical" evidence="10">
    <location>
        <begin position="12"/>
        <end position="34"/>
    </location>
</feature>
<keyword evidence="5 10" id="KW-1133">Transmembrane helix</keyword>
<proteinExistence type="inferred from homology"/>
<sequence length="285" mass="30793">MWDEIAGAYGSRFLLAAGGVGIALLLLIGILWILRSRAPSPFVRGGKNRQPRLQVLDAAAVDARRRLVLVRRDGIEHLIMIGGPTDIVIESGISDPSKAAAQTPIPIELPTLAERRLEPAPELPRLDRQPPEPAEAKIEAYLKAEPAVVVEPAIERPQPVTAQPPRVQQSTAAVLSETEAAEILDAARHVVLSQEPPRPAPAVAAPQAREPGSDFQRVLEAEMANNLTAERIIPNVQPQQQIQQQPAAAPAQRRDPELAPITGSDAALQKEVARIFGEMSVNRDK</sequence>
<feature type="region of interest" description="Disordered" evidence="9">
    <location>
        <begin position="236"/>
        <end position="266"/>
    </location>
</feature>
<evidence type="ECO:0000313" key="11">
    <source>
        <dbReference type="EMBL" id="ACM26772.1"/>
    </source>
</evidence>
<evidence type="ECO:0000256" key="7">
    <source>
        <dbReference type="ARBA" id="ARBA00023143"/>
    </source>
</evidence>
<keyword evidence="6 10" id="KW-0472">Membrane</keyword>
<evidence type="ECO:0000256" key="9">
    <source>
        <dbReference type="SAM" id="MobiDB-lite"/>
    </source>
</evidence>
<dbReference type="PANTHER" id="PTHR38766">
    <property type="entry name" value="FLAGELLAR PROTEIN FLIO"/>
    <property type="match status" value="1"/>
</dbReference>
<evidence type="ECO:0000256" key="1">
    <source>
        <dbReference type="ARBA" id="ARBA00004117"/>
    </source>
</evidence>
<protein>
    <recommendedName>
        <fullName evidence="13">Flagellar biosynthesis protein FliO</fullName>
    </recommendedName>
</protein>
<accession>B9JFT2</accession>
<keyword evidence="4 10" id="KW-0812">Transmembrane</keyword>
<keyword evidence="3" id="KW-1003">Cell membrane</keyword>
<name>B9JFT2_RHIR8</name>
<evidence type="ECO:0000256" key="2">
    <source>
        <dbReference type="ARBA" id="ARBA00004236"/>
    </source>
</evidence>
<dbReference type="STRING" id="311403.Arad_2624"/>
<organism evidence="11 12">
    <name type="scientific">Rhizobium rhizogenes (strain K84 / ATCC BAA-868)</name>
    <name type="common">Agrobacterium radiobacter</name>
    <dbReference type="NCBI Taxonomy" id="311403"/>
    <lineage>
        <taxon>Bacteria</taxon>
        <taxon>Pseudomonadati</taxon>
        <taxon>Pseudomonadota</taxon>
        <taxon>Alphaproteobacteria</taxon>
        <taxon>Hyphomicrobiales</taxon>
        <taxon>Rhizobiaceae</taxon>
        <taxon>Rhizobium/Agrobacterium group</taxon>
        <taxon>Rhizobium</taxon>
    </lineage>
</organism>
<comment type="subcellular location">
    <subcellularLocation>
        <location evidence="1">Bacterial flagellum basal body</location>
    </subcellularLocation>
    <subcellularLocation>
        <location evidence="2">Cell membrane</location>
    </subcellularLocation>
</comment>
<comment type="similarity">
    <text evidence="8">Belongs to the FliO/MopB family.</text>
</comment>
<dbReference type="EMBL" id="CP000628">
    <property type="protein sequence ID" value="ACM26772.1"/>
    <property type="molecule type" value="Genomic_DNA"/>
</dbReference>
<dbReference type="InterPro" id="IPR052205">
    <property type="entry name" value="FliO/MopB"/>
</dbReference>
<dbReference type="HOGENOM" id="CLU_069337_0_0_5"/>
<dbReference type="InterPro" id="IPR022781">
    <property type="entry name" value="Flagellar_biosynth_FliO"/>
</dbReference>
<evidence type="ECO:0000256" key="10">
    <source>
        <dbReference type="SAM" id="Phobius"/>
    </source>
</evidence>
<evidence type="ECO:0000256" key="5">
    <source>
        <dbReference type="ARBA" id="ARBA00022989"/>
    </source>
</evidence>
<evidence type="ECO:0000313" key="12">
    <source>
        <dbReference type="Proteomes" id="UP000001600"/>
    </source>
</evidence>
<feature type="compositionally biased region" description="Low complexity" evidence="9">
    <location>
        <begin position="237"/>
        <end position="251"/>
    </location>
</feature>
<dbReference type="GO" id="GO:0044781">
    <property type="term" value="P:bacterial-type flagellum organization"/>
    <property type="evidence" value="ECO:0007669"/>
    <property type="project" value="InterPro"/>
</dbReference>